<dbReference type="GeneID" id="7047958"/>
<dbReference type="OrthoDB" id="10375948at2759"/>
<dbReference type="EMBL" id="KE651166">
    <property type="protein sequence ID" value="EEB05446.1"/>
    <property type="molecule type" value="Genomic_DNA"/>
</dbReference>
<dbReference type="RefSeq" id="XP_002171739.1">
    <property type="nucleotide sequence ID" value="XM_002171703.2"/>
</dbReference>
<gene>
    <name evidence="3" type="primary">cut2</name>
    <name evidence="2" type="ORF">SJAG_00460</name>
</gene>
<evidence type="ECO:0000313" key="2">
    <source>
        <dbReference type="EMBL" id="EEB05446.1"/>
    </source>
</evidence>
<evidence type="ECO:0000256" key="1">
    <source>
        <dbReference type="SAM" id="MobiDB-lite"/>
    </source>
</evidence>
<feature type="compositionally biased region" description="Polar residues" evidence="1">
    <location>
        <begin position="112"/>
        <end position="122"/>
    </location>
</feature>
<organism evidence="2 4">
    <name type="scientific">Schizosaccharomyces japonicus (strain yFS275 / FY16936)</name>
    <name type="common">Fission yeast</name>
    <dbReference type="NCBI Taxonomy" id="402676"/>
    <lineage>
        <taxon>Eukaryota</taxon>
        <taxon>Fungi</taxon>
        <taxon>Dikarya</taxon>
        <taxon>Ascomycota</taxon>
        <taxon>Taphrinomycotina</taxon>
        <taxon>Schizosaccharomycetes</taxon>
        <taxon>Schizosaccharomycetales</taxon>
        <taxon>Schizosaccharomycetaceae</taxon>
        <taxon>Schizosaccharomyces</taxon>
    </lineage>
</organism>
<dbReference type="STRING" id="402676.B6JVP5"/>
<dbReference type="HOGENOM" id="CLU_787919_0_0_1"/>
<protein>
    <submittedName>
        <fullName evidence="2">Securin</fullName>
    </submittedName>
</protein>
<feature type="region of interest" description="Disordered" evidence="1">
    <location>
        <begin position="1"/>
        <end position="24"/>
    </location>
</feature>
<name>B6JVP5_SCHJY</name>
<feature type="region of interest" description="Disordered" evidence="1">
    <location>
        <begin position="244"/>
        <end position="337"/>
    </location>
</feature>
<sequence>MLSFGKENSIPVTPLGKPSNGGRVFGTKKPLFTNGKPRLTSGRTVLAGKNTNIHKSNATSAIVVHEDTAEDDKVIYAPETLGAASQATPTLKSALQTPPGMLLSTLQQRTKRLTSSPQVTHTETPEDDIEYMPPCAPTSPLANLGLDEYAMDWSTIDVWRPTRVGAKRESTVKSNMTPTSAVNSCSSVLSLDSSASLTPSCVTPTVPTSKFSVFQHHEGLDDATTAAAAAVNAADSLTSPKSLKVGRSLHSTSPTARPPFLDDTFPPPSTPATVQRPRSSSLRPGIPHATHAVRSRYVRRSTPAYSSSAHSHTPTNTSRSAPYRPSRRVAPTRARSTLAAPMDPWAMDIGLL</sequence>
<dbReference type="JaponicusDB" id="SJAG_00460">
    <property type="gene designation" value="cut2"/>
</dbReference>
<dbReference type="VEuPathDB" id="FungiDB:SJAG_00460"/>
<reference evidence="2 4" key="1">
    <citation type="journal article" date="2011" name="Science">
        <title>Comparative functional genomics of the fission yeasts.</title>
        <authorList>
            <person name="Rhind N."/>
            <person name="Chen Z."/>
            <person name="Yassour M."/>
            <person name="Thompson D.A."/>
            <person name="Haas B.J."/>
            <person name="Habib N."/>
            <person name="Wapinski I."/>
            <person name="Roy S."/>
            <person name="Lin M.F."/>
            <person name="Heiman D.I."/>
            <person name="Young S.K."/>
            <person name="Furuya K."/>
            <person name="Guo Y."/>
            <person name="Pidoux A."/>
            <person name="Chen H.M."/>
            <person name="Robbertse B."/>
            <person name="Goldberg J.M."/>
            <person name="Aoki K."/>
            <person name="Bayne E.H."/>
            <person name="Berlin A.M."/>
            <person name="Desjardins C.A."/>
            <person name="Dobbs E."/>
            <person name="Dukaj L."/>
            <person name="Fan L."/>
            <person name="FitzGerald M.G."/>
            <person name="French C."/>
            <person name="Gujja S."/>
            <person name="Hansen K."/>
            <person name="Keifenheim D."/>
            <person name="Levin J.Z."/>
            <person name="Mosher R.A."/>
            <person name="Mueller C.A."/>
            <person name="Pfiffner J."/>
            <person name="Priest M."/>
            <person name="Russ C."/>
            <person name="Smialowska A."/>
            <person name="Swoboda P."/>
            <person name="Sykes S.M."/>
            <person name="Vaughn M."/>
            <person name="Vengrova S."/>
            <person name="Yoder R."/>
            <person name="Zeng Q."/>
            <person name="Allshire R."/>
            <person name="Baulcombe D."/>
            <person name="Birren B.W."/>
            <person name="Brown W."/>
            <person name="Ekwall K."/>
            <person name="Kellis M."/>
            <person name="Leatherwood J."/>
            <person name="Levin H."/>
            <person name="Margalit H."/>
            <person name="Martienssen R."/>
            <person name="Nieduszynski C.A."/>
            <person name="Spatafora J.W."/>
            <person name="Friedman N."/>
            <person name="Dalgaard J.Z."/>
            <person name="Baumann P."/>
            <person name="Niki H."/>
            <person name="Regev A."/>
            <person name="Nusbaum C."/>
        </authorList>
    </citation>
    <scope>NUCLEOTIDE SEQUENCE [LARGE SCALE GENOMIC DNA]</scope>
    <source>
        <strain evidence="4">yFS275 / FY16936</strain>
    </source>
</reference>
<feature type="region of interest" description="Disordered" evidence="1">
    <location>
        <begin position="112"/>
        <end position="133"/>
    </location>
</feature>
<feature type="compositionally biased region" description="Polar residues" evidence="1">
    <location>
        <begin position="303"/>
        <end position="320"/>
    </location>
</feature>
<accession>B6JVP5</accession>
<keyword evidence="4" id="KW-1185">Reference proteome</keyword>
<proteinExistence type="predicted"/>
<feature type="compositionally biased region" description="Polar residues" evidence="1">
    <location>
        <begin position="271"/>
        <end position="282"/>
    </location>
</feature>
<evidence type="ECO:0000313" key="4">
    <source>
        <dbReference type="Proteomes" id="UP000001744"/>
    </source>
</evidence>
<evidence type="ECO:0000313" key="3">
    <source>
        <dbReference type="JaponicusDB" id="SJAG_00460"/>
    </source>
</evidence>
<dbReference type="Proteomes" id="UP000001744">
    <property type="component" value="Unassembled WGS sequence"/>
</dbReference>
<dbReference type="AlphaFoldDB" id="B6JVP5"/>